<reference evidence="2" key="1">
    <citation type="submission" date="2020-05" db="EMBL/GenBank/DDBJ databases">
        <authorList>
            <person name="Chiriac C."/>
            <person name="Salcher M."/>
            <person name="Ghai R."/>
            <person name="Kavagutti S V."/>
        </authorList>
    </citation>
    <scope>NUCLEOTIDE SEQUENCE</scope>
</reference>
<dbReference type="InterPro" id="IPR058159">
    <property type="entry name" value="Phage_holin_10"/>
</dbReference>
<dbReference type="Pfam" id="PF23987">
    <property type="entry name" value="Phage_holin_10"/>
    <property type="match status" value="1"/>
</dbReference>
<dbReference type="EMBL" id="LR797041">
    <property type="protein sequence ID" value="CAB4182613.1"/>
    <property type="molecule type" value="Genomic_DNA"/>
</dbReference>
<evidence type="ECO:0000313" key="2">
    <source>
        <dbReference type="EMBL" id="CAB4182613.1"/>
    </source>
</evidence>
<protein>
    <recommendedName>
        <fullName evidence="3">Holin</fullName>
    </recommendedName>
</protein>
<proteinExistence type="predicted"/>
<feature type="transmembrane region" description="Helical" evidence="1">
    <location>
        <begin position="35"/>
        <end position="51"/>
    </location>
</feature>
<sequence length="63" mass="6401">MNSSIINGILRAIVPAIITYAAAKGFDLSQFGSEAVIGGVAAIIAAIWSVTSKKAPNNESPGK</sequence>
<name>A0A6J5QEB8_9CAUD</name>
<keyword evidence="1" id="KW-0472">Membrane</keyword>
<evidence type="ECO:0008006" key="3">
    <source>
        <dbReference type="Google" id="ProtNLM"/>
    </source>
</evidence>
<keyword evidence="1" id="KW-1133">Transmembrane helix</keyword>
<gene>
    <name evidence="2" type="ORF">UFOVP1090_23</name>
</gene>
<keyword evidence="1" id="KW-0812">Transmembrane</keyword>
<organism evidence="2">
    <name type="scientific">uncultured Caudovirales phage</name>
    <dbReference type="NCBI Taxonomy" id="2100421"/>
    <lineage>
        <taxon>Viruses</taxon>
        <taxon>Duplodnaviria</taxon>
        <taxon>Heunggongvirae</taxon>
        <taxon>Uroviricota</taxon>
        <taxon>Caudoviricetes</taxon>
        <taxon>Peduoviridae</taxon>
        <taxon>Maltschvirus</taxon>
        <taxon>Maltschvirus maltsch</taxon>
    </lineage>
</organism>
<evidence type="ECO:0000256" key="1">
    <source>
        <dbReference type="SAM" id="Phobius"/>
    </source>
</evidence>
<accession>A0A6J5QEB8</accession>
<feature type="transmembrane region" description="Helical" evidence="1">
    <location>
        <begin position="6"/>
        <end position="23"/>
    </location>
</feature>